<dbReference type="KEGG" id="fgl:EM308_08640"/>
<evidence type="ECO:0000256" key="1">
    <source>
        <dbReference type="SAM" id="SignalP"/>
    </source>
</evidence>
<evidence type="ECO:0008006" key="4">
    <source>
        <dbReference type="Google" id="ProtNLM"/>
    </source>
</evidence>
<feature type="chain" id="PRO_5041918149" description="YapH protein" evidence="1">
    <location>
        <begin position="22"/>
        <end position="549"/>
    </location>
</feature>
<name>A0AAC9I6K0_9FLAO</name>
<evidence type="ECO:0000313" key="3">
    <source>
        <dbReference type="Proteomes" id="UP000175968"/>
    </source>
</evidence>
<reference evidence="2 3" key="1">
    <citation type="submission" date="2016-10" db="EMBL/GenBank/DDBJ databases">
        <title>Flavobacterium gilvum sp. nov., isolated from stream water.</title>
        <authorList>
            <person name="Shin S.-K."/>
            <person name="Cho Y.-J."/>
            <person name="Yi H."/>
        </authorList>
    </citation>
    <scope>NUCLEOTIDE SEQUENCE [LARGE SCALE GENOMIC DNA]</scope>
    <source>
        <strain evidence="2 3">EM1308</strain>
    </source>
</reference>
<proteinExistence type="predicted"/>
<dbReference type="AlphaFoldDB" id="A0AAC9I6K0"/>
<sequence>MNLNFKTVLVIAVFSFAKSFAQVGIQGNNPDKSAVLDLNANNKGLLIPRISLASTSDITGIAGGNPAQSLLVYNTNGSITGTNAAGTGYYYWDVNIWKKMIVKDDIAISNDWALLGNAGTSPTTNFVGTTDVQDLVFKTGNKGAARITSTGNYTIGYGAGTAGTANVATVASSTSGSTTTQQNAVLTVEGGDVSINGLTVGKGGGQFPSNTVLGYQTLYNNKTGGLSNVAVGEQSMYSNTTGVSNVAVGRQSLFANAIGSGNSGSGLRALYSNTTGSYNVANGFNSLYQNTIGSNNTAIGNSSLYSFTVGDNNVALGNKAGYFQNSGSYNIVIGSVPDSDGLNLTNKSGSNQLNIGNTIFGTGINSNTVGAGNIGIGTAAPGTKLEVNNGTTAGAIKIVDGTQGVGKVLTSDADGVGTWISGYQRPATPQALSAGTGTFTLNMSTGGQKYSIPGLKTITVTQAGLYNVSWDCNSFGTITGRYLVMLDCPANSFSEYMGDFIDDAYSNRRRSSRMTLYLLPGTYTFTLYADTTGSLSVTGYAFNVAIRSL</sequence>
<dbReference type="RefSeq" id="WP_070261816.1">
    <property type="nucleotide sequence ID" value="NZ_CP017479.1"/>
</dbReference>
<protein>
    <recommendedName>
        <fullName evidence="4">YapH protein</fullName>
    </recommendedName>
</protein>
<accession>A0AAC9I6K0</accession>
<dbReference type="Proteomes" id="UP000175968">
    <property type="component" value="Chromosome"/>
</dbReference>
<keyword evidence="1" id="KW-0732">Signal</keyword>
<organism evidence="2 3">
    <name type="scientific">Flavobacterium gilvum</name>
    <dbReference type="NCBI Taxonomy" id="1492737"/>
    <lineage>
        <taxon>Bacteria</taxon>
        <taxon>Pseudomonadati</taxon>
        <taxon>Bacteroidota</taxon>
        <taxon>Flavobacteriia</taxon>
        <taxon>Flavobacteriales</taxon>
        <taxon>Flavobacteriaceae</taxon>
        <taxon>Flavobacterium</taxon>
    </lineage>
</organism>
<feature type="signal peptide" evidence="1">
    <location>
        <begin position="1"/>
        <end position="21"/>
    </location>
</feature>
<dbReference type="EMBL" id="CP017479">
    <property type="protein sequence ID" value="AOW09563.1"/>
    <property type="molecule type" value="Genomic_DNA"/>
</dbReference>
<evidence type="ECO:0000313" key="2">
    <source>
        <dbReference type="EMBL" id="AOW09563.1"/>
    </source>
</evidence>
<keyword evidence="3" id="KW-1185">Reference proteome</keyword>
<gene>
    <name evidence="2" type="ORF">EM308_08640</name>
</gene>